<evidence type="ECO:0000313" key="1">
    <source>
        <dbReference type="EMBL" id="EGT53637.1"/>
    </source>
</evidence>
<sequence length="155" mass="16063">MSEFSSSFVSCARCDPNVVAVPGLPPGQELLSAIIPDGDCIAAIVQCRTNEPPACKRIEMLNQNGDVMGFNRNTGATGNNLVCGDDGWYPIEGGDSRNAADCMQTEATCTRDDGRICDSVQLQGDGGVVLGTATNTDSVTATLTCVSFRYGGGSG</sequence>
<gene>
    <name evidence="1" type="ORF">CAEBREN_11329</name>
</gene>
<dbReference type="Proteomes" id="UP000008068">
    <property type="component" value="Unassembled WGS sequence"/>
</dbReference>
<dbReference type="InParanoid" id="G0PF65"/>
<evidence type="ECO:0000313" key="2">
    <source>
        <dbReference type="Proteomes" id="UP000008068"/>
    </source>
</evidence>
<dbReference type="AlphaFoldDB" id="G0PF65"/>
<accession>G0PF65</accession>
<name>G0PF65_CAEBE</name>
<proteinExistence type="predicted"/>
<dbReference type="HOGENOM" id="CLU_1697068_0_0_1"/>
<organism evidence="2">
    <name type="scientific">Caenorhabditis brenneri</name>
    <name type="common">Nematode worm</name>
    <dbReference type="NCBI Taxonomy" id="135651"/>
    <lineage>
        <taxon>Eukaryota</taxon>
        <taxon>Metazoa</taxon>
        <taxon>Ecdysozoa</taxon>
        <taxon>Nematoda</taxon>
        <taxon>Chromadorea</taxon>
        <taxon>Rhabditida</taxon>
        <taxon>Rhabditina</taxon>
        <taxon>Rhabditomorpha</taxon>
        <taxon>Rhabditoidea</taxon>
        <taxon>Rhabditidae</taxon>
        <taxon>Peloderinae</taxon>
        <taxon>Caenorhabditis</taxon>
    </lineage>
</organism>
<keyword evidence="2" id="KW-1185">Reference proteome</keyword>
<evidence type="ECO:0008006" key="3">
    <source>
        <dbReference type="Google" id="ProtNLM"/>
    </source>
</evidence>
<protein>
    <recommendedName>
        <fullName evidence="3">DUF281 domain-containing protein</fullName>
    </recommendedName>
</protein>
<reference evidence="2" key="1">
    <citation type="submission" date="2011-07" db="EMBL/GenBank/DDBJ databases">
        <authorList>
            <consortium name="Caenorhabditis brenneri Sequencing and Analysis Consortium"/>
            <person name="Wilson R.K."/>
        </authorList>
    </citation>
    <scope>NUCLEOTIDE SEQUENCE [LARGE SCALE GENOMIC DNA]</scope>
    <source>
        <strain evidence="2">PB2801</strain>
    </source>
</reference>
<dbReference type="EMBL" id="GL380348">
    <property type="protein sequence ID" value="EGT53637.1"/>
    <property type="molecule type" value="Genomic_DNA"/>
</dbReference>